<keyword evidence="1" id="KW-0812">Transmembrane</keyword>
<dbReference type="RefSeq" id="WP_158277881.1">
    <property type="nucleotide sequence ID" value="NZ_PVZG01000025.1"/>
</dbReference>
<dbReference type="AlphaFoldDB" id="A0A2T0RG38"/>
<name>A0A2T0RG38_9ACTN</name>
<keyword evidence="1" id="KW-1133">Transmembrane helix</keyword>
<accession>A0A2T0RG38</accession>
<proteinExistence type="predicted"/>
<feature type="transmembrane region" description="Helical" evidence="1">
    <location>
        <begin position="29"/>
        <end position="48"/>
    </location>
</feature>
<dbReference type="Proteomes" id="UP000239209">
    <property type="component" value="Unassembled WGS sequence"/>
</dbReference>
<keyword evidence="1" id="KW-0472">Membrane</keyword>
<evidence type="ECO:0000313" key="3">
    <source>
        <dbReference type="Proteomes" id="UP000239209"/>
    </source>
</evidence>
<reference evidence="2 3" key="1">
    <citation type="submission" date="2018-03" db="EMBL/GenBank/DDBJ databases">
        <title>Genomic Encyclopedia of Archaeal and Bacterial Type Strains, Phase II (KMG-II): from individual species to whole genera.</title>
        <authorList>
            <person name="Goeker M."/>
        </authorList>
    </citation>
    <scope>NUCLEOTIDE SEQUENCE [LARGE SCALE GENOMIC DNA]</scope>
    <source>
        <strain evidence="2 3">DSM 45348</strain>
    </source>
</reference>
<keyword evidence="3" id="KW-1185">Reference proteome</keyword>
<comment type="caution">
    <text evidence="2">The sequence shown here is derived from an EMBL/GenBank/DDBJ whole genome shotgun (WGS) entry which is preliminary data.</text>
</comment>
<sequence>MAMRIFLVTLAVAGVLVTAAGTLMSIGVLILVGAGLFVVALVMGALAAPRTRRGR</sequence>
<protein>
    <submittedName>
        <fullName evidence="2">Uncharacterized protein</fullName>
    </submittedName>
</protein>
<organism evidence="2 3">
    <name type="scientific">Pseudosporangium ferrugineum</name>
    <dbReference type="NCBI Taxonomy" id="439699"/>
    <lineage>
        <taxon>Bacteria</taxon>
        <taxon>Bacillati</taxon>
        <taxon>Actinomycetota</taxon>
        <taxon>Actinomycetes</taxon>
        <taxon>Micromonosporales</taxon>
        <taxon>Micromonosporaceae</taxon>
        <taxon>Pseudosporangium</taxon>
    </lineage>
</organism>
<dbReference type="EMBL" id="PVZG01000025">
    <property type="protein sequence ID" value="PRY20125.1"/>
    <property type="molecule type" value="Genomic_DNA"/>
</dbReference>
<gene>
    <name evidence="2" type="ORF">CLV70_1256</name>
</gene>
<evidence type="ECO:0000313" key="2">
    <source>
        <dbReference type="EMBL" id="PRY20125.1"/>
    </source>
</evidence>
<evidence type="ECO:0000256" key="1">
    <source>
        <dbReference type="SAM" id="Phobius"/>
    </source>
</evidence>